<dbReference type="PRINTS" id="PR00081">
    <property type="entry name" value="GDHRDH"/>
</dbReference>
<keyword evidence="2" id="KW-0521">NADP</keyword>
<dbReference type="GO" id="GO:0016491">
    <property type="term" value="F:oxidoreductase activity"/>
    <property type="evidence" value="ECO:0007669"/>
    <property type="project" value="UniProtKB-KW"/>
</dbReference>
<organism evidence="4 5">
    <name type="scientific">Exophiala viscosa</name>
    <dbReference type="NCBI Taxonomy" id="2486360"/>
    <lineage>
        <taxon>Eukaryota</taxon>
        <taxon>Fungi</taxon>
        <taxon>Dikarya</taxon>
        <taxon>Ascomycota</taxon>
        <taxon>Pezizomycotina</taxon>
        <taxon>Eurotiomycetes</taxon>
        <taxon>Chaetothyriomycetidae</taxon>
        <taxon>Chaetothyriales</taxon>
        <taxon>Herpotrichiellaceae</taxon>
        <taxon>Exophiala</taxon>
    </lineage>
</organism>
<keyword evidence="5" id="KW-1185">Reference proteome</keyword>
<evidence type="ECO:0000256" key="2">
    <source>
        <dbReference type="ARBA" id="ARBA00022857"/>
    </source>
</evidence>
<dbReference type="SUPFAM" id="SSF51735">
    <property type="entry name" value="NAD(P)-binding Rossmann-fold domains"/>
    <property type="match status" value="1"/>
</dbReference>
<reference evidence="4" key="1">
    <citation type="journal article" date="2022" name="bioRxiv">
        <title>Deciphering the potential niche of two novel black yeast fungi from a biological soil crust based on their genomes, phenotypes, and melanin regulation.</title>
        <authorList>
            <consortium name="DOE Joint Genome Institute"/>
            <person name="Carr E.C."/>
            <person name="Barton Q."/>
            <person name="Grambo S."/>
            <person name="Sullivan M."/>
            <person name="Renfro C.M."/>
            <person name="Kuo A."/>
            <person name="Pangilinan J."/>
            <person name="Lipzen A."/>
            <person name="Keymanesh K."/>
            <person name="Savage E."/>
            <person name="Barry K."/>
            <person name="Grigoriev I.V."/>
            <person name="Riekhof W.R."/>
            <person name="Harris S.S."/>
        </authorList>
    </citation>
    <scope>NUCLEOTIDE SEQUENCE</scope>
    <source>
        <strain evidence="4">JF 03-4F</strain>
    </source>
</reference>
<dbReference type="InterPro" id="IPR002347">
    <property type="entry name" value="SDR_fam"/>
</dbReference>
<proteinExistence type="inferred from homology"/>
<dbReference type="Gene3D" id="3.40.50.720">
    <property type="entry name" value="NAD(P)-binding Rossmann-like Domain"/>
    <property type="match status" value="1"/>
</dbReference>
<keyword evidence="3" id="KW-0560">Oxidoreductase</keyword>
<dbReference type="CDD" id="cd05233">
    <property type="entry name" value="SDR_c"/>
    <property type="match status" value="1"/>
</dbReference>
<evidence type="ECO:0008006" key="6">
    <source>
        <dbReference type="Google" id="ProtNLM"/>
    </source>
</evidence>
<name>A0AAN6DQ52_9EURO</name>
<dbReference type="FunFam" id="3.40.50.720:FF:000084">
    <property type="entry name" value="Short-chain dehydrogenase reductase"/>
    <property type="match status" value="1"/>
</dbReference>
<dbReference type="PANTHER" id="PTHR24321:SF12">
    <property type="entry name" value="SHORT-CHAIN DEHYDROGENASE_REDUCTASE FAMILY, PUTATIVE (AFU_ORTHOLOGUE AFUA_5G14340)-RELATED"/>
    <property type="match status" value="1"/>
</dbReference>
<evidence type="ECO:0000256" key="1">
    <source>
        <dbReference type="ARBA" id="ARBA00006484"/>
    </source>
</evidence>
<evidence type="ECO:0000313" key="4">
    <source>
        <dbReference type="EMBL" id="KAI1610589.1"/>
    </source>
</evidence>
<protein>
    <recommendedName>
        <fullName evidence="6">NAD(P)-binding protein</fullName>
    </recommendedName>
</protein>
<dbReference type="AlphaFoldDB" id="A0AAN6DQ52"/>
<evidence type="ECO:0000313" key="5">
    <source>
        <dbReference type="Proteomes" id="UP001203852"/>
    </source>
</evidence>
<dbReference type="PANTHER" id="PTHR24321">
    <property type="entry name" value="DEHYDROGENASES, SHORT CHAIN"/>
    <property type="match status" value="1"/>
</dbReference>
<dbReference type="InterPro" id="IPR036291">
    <property type="entry name" value="NAD(P)-bd_dom_sf"/>
</dbReference>
<comment type="caution">
    <text evidence="4">The sequence shown here is derived from an EMBL/GenBank/DDBJ whole genome shotgun (WGS) entry which is preliminary data.</text>
</comment>
<dbReference type="Pfam" id="PF13561">
    <property type="entry name" value="adh_short_C2"/>
    <property type="match status" value="1"/>
</dbReference>
<dbReference type="Proteomes" id="UP001203852">
    <property type="component" value="Unassembled WGS sequence"/>
</dbReference>
<evidence type="ECO:0000256" key="3">
    <source>
        <dbReference type="ARBA" id="ARBA00023002"/>
    </source>
</evidence>
<gene>
    <name evidence="4" type="ORF">EDD36DRAFT_329557</name>
</gene>
<comment type="similarity">
    <text evidence="1">Belongs to the short-chain dehydrogenases/reductases (SDR) family.</text>
</comment>
<sequence>MKGVALVTGAASGIGRAVAHVFVLEGCTRLVLSDLNGDGLNTVAEELKGLDSAVQTCLVTCDVSNELDVERMVAEGVKAFGAIHYCVNNAGIPSSPKLRTHELEVESFDRVQAINLRGVWICQRAELRQMLKQGLDLQPRSRTPPQRGAIVNMSSIFAQAAHPRCVAYVATKAGVVGLSRCDAIAYGRDGIRVNSVLPGAVKTPLIEEQLKLGTYSEEGPSNAVPIGRWADPAEIAEVVVFLCSEKASYVNGVDVLIDGGAVHKSQW</sequence>
<dbReference type="EMBL" id="MU404358">
    <property type="protein sequence ID" value="KAI1610589.1"/>
    <property type="molecule type" value="Genomic_DNA"/>
</dbReference>
<dbReference type="PRINTS" id="PR00080">
    <property type="entry name" value="SDRFAMILY"/>
</dbReference>
<accession>A0AAN6DQ52</accession>